<keyword evidence="1" id="KW-0812">Transmembrane</keyword>
<evidence type="ECO:0000256" key="1">
    <source>
        <dbReference type="SAM" id="Phobius"/>
    </source>
</evidence>
<dbReference type="RefSeq" id="WP_015410511.1">
    <property type="nucleotide sequence ID" value="NC_020388.1"/>
</dbReference>
<dbReference type="HOGENOM" id="CLU_2949392_0_0_2"/>
<reference evidence="2 3" key="1">
    <citation type="journal article" date="2013" name="Genome Announc.">
        <title>Genome of the haloarchaeon Natronomonas moolapensis, a neutrophilic member of a previously haloalkaliphilic genus.</title>
        <authorList>
            <person name="Dyall-Smith M.L."/>
            <person name="Pfeiffer F."/>
            <person name="Oberwinkler T."/>
            <person name="Klee K."/>
            <person name="Rampp M."/>
            <person name="Palm P."/>
            <person name="Gross K."/>
            <person name="Schuster S.C."/>
            <person name="Oesterhelt D."/>
        </authorList>
    </citation>
    <scope>NUCLEOTIDE SEQUENCE [LARGE SCALE GENOMIC DNA]</scope>
    <source>
        <strain evidence="3">DSM 18674 / JCM 14361 / 8.8.11</strain>
    </source>
</reference>
<accession>M1XLI5</accession>
<dbReference type="GeneID" id="14652001"/>
<dbReference type="EMBL" id="HF582854">
    <property type="protein sequence ID" value="CCQ37781.1"/>
    <property type="molecule type" value="Genomic_DNA"/>
</dbReference>
<keyword evidence="3" id="KW-1185">Reference proteome</keyword>
<evidence type="ECO:0000313" key="3">
    <source>
        <dbReference type="Proteomes" id="UP000011867"/>
    </source>
</evidence>
<dbReference type="KEGG" id="nmo:Nmlp_3666"/>
<dbReference type="AlphaFoldDB" id="M1XLI5"/>
<sequence length="59" mass="6202">MVELTERQRLAGRGVALCVVGAMFTITIVGAFVGIPMFLLGVVFLVKTLFAGGDDAENS</sequence>
<dbReference type="STRING" id="268739.Nmlp_3666"/>
<name>M1XLI5_NATM8</name>
<gene>
    <name evidence="2" type="ordered locus">Nmlp_3666</name>
</gene>
<proteinExistence type="predicted"/>
<keyword evidence="1" id="KW-1133">Transmembrane helix</keyword>
<dbReference type="Proteomes" id="UP000011867">
    <property type="component" value="Chromosome"/>
</dbReference>
<feature type="transmembrane region" description="Helical" evidence="1">
    <location>
        <begin position="15"/>
        <end position="46"/>
    </location>
</feature>
<protein>
    <submittedName>
        <fullName evidence="2">Uncharacterized protein</fullName>
    </submittedName>
</protein>
<evidence type="ECO:0000313" key="2">
    <source>
        <dbReference type="EMBL" id="CCQ37781.1"/>
    </source>
</evidence>
<keyword evidence="1" id="KW-0472">Membrane</keyword>
<organism evidence="2 3">
    <name type="scientific">Natronomonas moolapensis (strain DSM 18674 / CECT 7526 / JCM 14361 / 8.8.11)</name>
    <dbReference type="NCBI Taxonomy" id="268739"/>
    <lineage>
        <taxon>Archaea</taxon>
        <taxon>Methanobacteriati</taxon>
        <taxon>Methanobacteriota</taxon>
        <taxon>Stenosarchaea group</taxon>
        <taxon>Halobacteria</taxon>
        <taxon>Halobacteriales</taxon>
        <taxon>Natronomonadaceae</taxon>
        <taxon>Natronomonas</taxon>
    </lineage>
</organism>